<dbReference type="STRING" id="181874.A0A409W674"/>
<dbReference type="FunCoup" id="A0A409W674">
    <property type="interactions" value="235"/>
</dbReference>
<evidence type="ECO:0000313" key="15">
    <source>
        <dbReference type="Proteomes" id="UP000284842"/>
    </source>
</evidence>
<dbReference type="GO" id="GO:0005743">
    <property type="term" value="C:mitochondrial inner membrane"/>
    <property type="evidence" value="ECO:0007669"/>
    <property type="project" value="UniProtKB-SubCell"/>
</dbReference>
<feature type="domain" description="Tim10-like" evidence="13">
    <location>
        <begin position="27"/>
        <end position="87"/>
    </location>
</feature>
<evidence type="ECO:0000256" key="5">
    <source>
        <dbReference type="ARBA" id="ARBA00022792"/>
    </source>
</evidence>
<keyword evidence="8 12" id="KW-0811">Translocation</keyword>
<evidence type="ECO:0000313" key="14">
    <source>
        <dbReference type="EMBL" id="PPQ73975.1"/>
    </source>
</evidence>
<sequence>MSDLFSRGSSTNAQPDVQALKEQTMNAIRQELALANVQELMNKSGDRCYTKCITKPGDSLSNSEKQCLSRCFDRYMEAFNIVSRTYTSRLARERQQEATL</sequence>
<keyword evidence="4" id="KW-0479">Metal-binding</keyword>
<comment type="function">
    <text evidence="12">Mitochondrial intermembrane chaperone that participates in the import and insertion of some multi-pass transmembrane proteins into the mitochondrial inner membrane. Also required for the transfer of beta-barrel precursors from the TOM complex to the sorting and assembly machinery (SAM complex) of the outer membrane. Acts as a chaperone-like protein that protects the hydrophobic precursors from aggregation and guide them through the mitochondrial intermembrane space.</text>
</comment>
<comment type="caution">
    <text evidence="14">The sequence shown here is derived from an EMBL/GenBank/DDBJ whole genome shotgun (WGS) entry which is preliminary data.</text>
</comment>
<reference evidence="14 15" key="1">
    <citation type="journal article" date="2018" name="Evol. Lett.">
        <title>Horizontal gene cluster transfer increased hallucinogenic mushroom diversity.</title>
        <authorList>
            <person name="Reynolds H.T."/>
            <person name="Vijayakumar V."/>
            <person name="Gluck-Thaler E."/>
            <person name="Korotkin H.B."/>
            <person name="Matheny P.B."/>
            <person name="Slot J.C."/>
        </authorList>
    </citation>
    <scope>NUCLEOTIDE SEQUENCE [LARGE SCALE GENOMIC DNA]</scope>
    <source>
        <strain evidence="14 15">2629</strain>
    </source>
</reference>
<evidence type="ECO:0000259" key="13">
    <source>
        <dbReference type="Pfam" id="PF02953"/>
    </source>
</evidence>
<gene>
    <name evidence="14" type="ORF">CVT24_012537</name>
</gene>
<dbReference type="OrthoDB" id="7813104at2759"/>
<dbReference type="GO" id="GO:0042719">
    <property type="term" value="C:mitochondrial intermembrane space chaperone complex"/>
    <property type="evidence" value="ECO:0007669"/>
    <property type="project" value="UniProtKB-ARBA"/>
</dbReference>
<keyword evidence="3 12" id="KW-0813">Transport</keyword>
<organism evidence="14 15">
    <name type="scientific">Panaeolus cyanescens</name>
    <dbReference type="NCBI Taxonomy" id="181874"/>
    <lineage>
        <taxon>Eukaryota</taxon>
        <taxon>Fungi</taxon>
        <taxon>Dikarya</taxon>
        <taxon>Basidiomycota</taxon>
        <taxon>Agaricomycotina</taxon>
        <taxon>Agaricomycetes</taxon>
        <taxon>Agaricomycetidae</taxon>
        <taxon>Agaricales</taxon>
        <taxon>Agaricineae</taxon>
        <taxon>Galeropsidaceae</taxon>
        <taxon>Panaeolus</taxon>
    </lineage>
</organism>
<proteinExistence type="inferred from homology"/>
<dbReference type="FunFam" id="1.10.287.810:FF:000001">
    <property type="entry name" value="mitochondrial import inner membrane translocase subunit TIM13"/>
    <property type="match status" value="1"/>
</dbReference>
<keyword evidence="10 12" id="KW-1015">Disulfide bond</keyword>
<dbReference type="InterPro" id="IPR004217">
    <property type="entry name" value="Tim10-like"/>
</dbReference>
<dbReference type="InParanoid" id="A0A409W674"/>
<keyword evidence="5 12" id="KW-0999">Mitochondrion inner membrane</keyword>
<dbReference type="GO" id="GO:0015031">
    <property type="term" value="P:protein transport"/>
    <property type="evidence" value="ECO:0007669"/>
    <property type="project" value="UniProtKB-KW"/>
</dbReference>
<dbReference type="Gene3D" id="1.10.287.810">
    <property type="entry name" value="Mitochondrial import inner membrane translocase subunit tim13 like domains"/>
    <property type="match status" value="1"/>
</dbReference>
<evidence type="ECO:0000256" key="8">
    <source>
        <dbReference type="ARBA" id="ARBA00023010"/>
    </source>
</evidence>
<keyword evidence="15" id="KW-1185">Reference proteome</keyword>
<dbReference type="Pfam" id="PF02953">
    <property type="entry name" value="zf-Tim10_DDP"/>
    <property type="match status" value="1"/>
</dbReference>
<comment type="subunit">
    <text evidence="12">Heterohexamer.</text>
</comment>
<comment type="similarity">
    <text evidence="2 12">Belongs to the small Tim family.</text>
</comment>
<evidence type="ECO:0000256" key="9">
    <source>
        <dbReference type="ARBA" id="ARBA00023128"/>
    </source>
</evidence>
<evidence type="ECO:0000256" key="3">
    <source>
        <dbReference type="ARBA" id="ARBA00022448"/>
    </source>
</evidence>
<evidence type="ECO:0000256" key="2">
    <source>
        <dbReference type="ARBA" id="ARBA00006720"/>
    </source>
</evidence>
<evidence type="ECO:0000256" key="7">
    <source>
        <dbReference type="ARBA" id="ARBA00022927"/>
    </source>
</evidence>
<accession>A0A409W674</accession>
<dbReference type="Proteomes" id="UP000284842">
    <property type="component" value="Unassembled WGS sequence"/>
</dbReference>
<keyword evidence="5 12" id="KW-0472">Membrane</keyword>
<dbReference type="EMBL" id="NHTK01005784">
    <property type="protein sequence ID" value="PPQ73975.1"/>
    <property type="molecule type" value="Genomic_DNA"/>
</dbReference>
<protein>
    <recommendedName>
        <fullName evidence="12">Mitochondrial import inner membrane translocase subunit</fullName>
    </recommendedName>
</protein>
<dbReference type="InterPro" id="IPR035427">
    <property type="entry name" value="Tim10-like_dom_sf"/>
</dbReference>
<name>A0A409W674_9AGAR</name>
<comment type="subcellular location">
    <subcellularLocation>
        <location evidence="1 12">Mitochondrion inner membrane</location>
        <topology evidence="1 12">Peripheral membrane protein</topology>
        <orientation evidence="1 12">Intermembrane side</orientation>
    </subcellularLocation>
</comment>
<keyword evidence="9 12" id="KW-0496">Mitochondrion</keyword>
<evidence type="ECO:0000256" key="6">
    <source>
        <dbReference type="ARBA" id="ARBA00022833"/>
    </source>
</evidence>
<evidence type="ECO:0000256" key="1">
    <source>
        <dbReference type="ARBA" id="ARBA00004137"/>
    </source>
</evidence>
<dbReference type="GO" id="GO:0045039">
    <property type="term" value="P:protein insertion into mitochondrial inner membrane"/>
    <property type="evidence" value="ECO:0007669"/>
    <property type="project" value="UniProtKB-ARBA"/>
</dbReference>
<evidence type="ECO:0000256" key="12">
    <source>
        <dbReference type="RuleBase" id="RU367043"/>
    </source>
</evidence>
<evidence type="ECO:0000256" key="11">
    <source>
        <dbReference type="ARBA" id="ARBA00023186"/>
    </source>
</evidence>
<dbReference type="GO" id="GO:0046872">
    <property type="term" value="F:metal ion binding"/>
    <property type="evidence" value="ECO:0007669"/>
    <property type="project" value="UniProtKB-KW"/>
</dbReference>
<keyword evidence="11 12" id="KW-0143">Chaperone</keyword>
<keyword evidence="6" id="KW-0862">Zinc</keyword>
<evidence type="ECO:0000256" key="4">
    <source>
        <dbReference type="ARBA" id="ARBA00022723"/>
    </source>
</evidence>
<dbReference type="AlphaFoldDB" id="A0A409W674"/>
<evidence type="ECO:0000256" key="10">
    <source>
        <dbReference type="ARBA" id="ARBA00023157"/>
    </source>
</evidence>
<dbReference type="SUPFAM" id="SSF144122">
    <property type="entry name" value="Tim10-like"/>
    <property type="match status" value="1"/>
</dbReference>
<keyword evidence="7 12" id="KW-0653">Protein transport</keyword>
<comment type="domain">
    <text evidence="12">The twin CX3C motif contains 4 conserved Cys residues that form 2 disulfide bonds in the mitochondrial intermembrane space.</text>
</comment>